<feature type="binding site" description="axial binding residue" evidence="3">
    <location>
        <position position="382"/>
    </location>
    <ligand>
        <name>heme</name>
        <dbReference type="ChEBI" id="CHEBI:30413"/>
    </ligand>
    <ligandPart>
        <name>Fe</name>
        <dbReference type="ChEBI" id="CHEBI:18248"/>
    </ligandPart>
</feature>
<comment type="caution">
    <text evidence="5">The sequence shown here is derived from an EMBL/GenBank/DDBJ whole genome shotgun (WGS) entry which is preliminary data.</text>
</comment>
<keyword evidence="3 4" id="KW-0479">Metal-binding</keyword>
<comment type="similarity">
    <text evidence="2 4">Belongs to the cytochrome P450 family.</text>
</comment>
<dbReference type="Proteomes" id="UP000230551">
    <property type="component" value="Unassembled WGS sequence"/>
</dbReference>
<keyword evidence="4" id="KW-0503">Monooxygenase</keyword>
<dbReference type="InterPro" id="IPR002401">
    <property type="entry name" value="Cyt_P450_E_grp-I"/>
</dbReference>
<dbReference type="CDD" id="cd11053">
    <property type="entry name" value="CYP110-like"/>
    <property type="match status" value="1"/>
</dbReference>
<name>A0A2G5P3R0_9MYCO</name>
<accession>A0A2G5P3R0</accession>
<keyword evidence="3 4" id="KW-0408">Iron</keyword>
<dbReference type="GO" id="GO:0016705">
    <property type="term" value="F:oxidoreductase activity, acting on paired donors, with incorporation or reduction of molecular oxygen"/>
    <property type="evidence" value="ECO:0007669"/>
    <property type="project" value="InterPro"/>
</dbReference>
<evidence type="ECO:0000313" key="5">
    <source>
        <dbReference type="EMBL" id="PIB73079.1"/>
    </source>
</evidence>
<gene>
    <name evidence="5" type="ORF">CQY22_018400</name>
</gene>
<sequence length="451" mass="49333">MAQQTTDPVRLPPGPRLPKAAQAGAFLLNRRRGLRAVADRYGHAVTLNLPIFGQTVALSDPALIKEVFTAGPDLVGRAGNLGQIFGPGSTFSLDGEQHKQRRKLLIPAFHGTRMRGYEGLIEEEVLRETAHWPDGAEFPTMPSMMRITVKAILRAVFGAEGALLDELADKLPKAVESAAQQAVLPPFLRVDLGPWSPWGRVQRLRRRYDEIIAELIAIALADPDFEQREDILSLLLRARYPDGSAITHEHIADELLTLLAAGHETTATTLAWAFERIRRRPDLLSRLSEEAAAGRGELRQAVIWEVQRNRPVVDLTIRVARVPIQLGPWVLPAGTHLIVAIGLTHEDPANFDEPDGFTPDRFLGGHPDTNLWIPFGGGVRRCPGAAFANMEMDTTLRTVLTRFDIEPTESPAEKIHSRGIATAPADGGRVVVRRRAVVAPDVVAAAQNGGS</sequence>
<evidence type="ECO:0000256" key="4">
    <source>
        <dbReference type="RuleBase" id="RU000461"/>
    </source>
</evidence>
<comment type="cofactor">
    <cofactor evidence="1 3">
        <name>heme</name>
        <dbReference type="ChEBI" id="CHEBI:30413"/>
    </cofactor>
</comment>
<dbReference type="PANTHER" id="PTHR24305:SF166">
    <property type="entry name" value="CYTOCHROME P450 12A4, MITOCHONDRIAL-RELATED"/>
    <property type="match status" value="1"/>
</dbReference>
<reference evidence="5 6" key="1">
    <citation type="journal article" date="2017" name="Infect. Genet. Evol.">
        <title>The new phylogeny of the genus Mycobacterium: The old and the news.</title>
        <authorList>
            <person name="Tortoli E."/>
            <person name="Fedrizzi T."/>
            <person name="Meehan C.J."/>
            <person name="Trovato A."/>
            <person name="Grottola A."/>
            <person name="Giacobazzi E."/>
            <person name="Serpini G.F."/>
            <person name="Tagliazucchi S."/>
            <person name="Fabio A."/>
            <person name="Bettua C."/>
            <person name="Bertorelli R."/>
            <person name="Frascaro F."/>
            <person name="De Sanctis V."/>
            <person name="Pecorari M."/>
            <person name="Jousson O."/>
            <person name="Segata N."/>
            <person name="Cirillo D.M."/>
        </authorList>
    </citation>
    <scope>NUCLEOTIDE SEQUENCE [LARGE SCALE GENOMIC DNA]</scope>
    <source>
        <strain evidence="5 6">CIP1034565</strain>
    </source>
</reference>
<dbReference type="PRINTS" id="PR00385">
    <property type="entry name" value="P450"/>
</dbReference>
<keyword evidence="3 4" id="KW-0349">Heme</keyword>
<dbReference type="InterPro" id="IPR001128">
    <property type="entry name" value="Cyt_P450"/>
</dbReference>
<dbReference type="RefSeq" id="WP_090593191.1">
    <property type="nucleotide sequence ID" value="NZ_CP104302.1"/>
</dbReference>
<evidence type="ECO:0000256" key="2">
    <source>
        <dbReference type="ARBA" id="ARBA00010617"/>
    </source>
</evidence>
<organism evidence="5 6">
    <name type="scientific">Mycolicibacterium brumae</name>
    <dbReference type="NCBI Taxonomy" id="85968"/>
    <lineage>
        <taxon>Bacteria</taxon>
        <taxon>Bacillati</taxon>
        <taxon>Actinomycetota</taxon>
        <taxon>Actinomycetes</taxon>
        <taxon>Mycobacteriales</taxon>
        <taxon>Mycobacteriaceae</taxon>
        <taxon>Mycolicibacterium</taxon>
    </lineage>
</organism>
<keyword evidence="6" id="KW-1185">Reference proteome</keyword>
<dbReference type="OrthoDB" id="7376058at2"/>
<keyword evidence="4" id="KW-0560">Oxidoreductase</keyword>
<evidence type="ECO:0000256" key="1">
    <source>
        <dbReference type="ARBA" id="ARBA00001971"/>
    </source>
</evidence>
<dbReference type="AlphaFoldDB" id="A0A2G5P3R0"/>
<dbReference type="PRINTS" id="PR00463">
    <property type="entry name" value="EP450I"/>
</dbReference>
<evidence type="ECO:0000256" key="3">
    <source>
        <dbReference type="PIRSR" id="PIRSR602401-1"/>
    </source>
</evidence>
<dbReference type="PROSITE" id="PS00086">
    <property type="entry name" value="CYTOCHROME_P450"/>
    <property type="match status" value="1"/>
</dbReference>
<dbReference type="PANTHER" id="PTHR24305">
    <property type="entry name" value="CYTOCHROME P450"/>
    <property type="match status" value="1"/>
</dbReference>
<dbReference type="InterPro" id="IPR017972">
    <property type="entry name" value="Cyt_P450_CS"/>
</dbReference>
<dbReference type="STRING" id="85968.GCA_900073015_03622"/>
<dbReference type="Gene3D" id="1.10.630.10">
    <property type="entry name" value="Cytochrome P450"/>
    <property type="match status" value="1"/>
</dbReference>
<protein>
    <submittedName>
        <fullName evidence="5">Cytochrome P450</fullName>
    </submittedName>
</protein>
<dbReference type="EMBL" id="PDCN02000047">
    <property type="protein sequence ID" value="PIB73079.1"/>
    <property type="molecule type" value="Genomic_DNA"/>
</dbReference>
<proteinExistence type="inferred from homology"/>
<evidence type="ECO:0000313" key="6">
    <source>
        <dbReference type="Proteomes" id="UP000230551"/>
    </source>
</evidence>
<dbReference type="GO" id="GO:0005506">
    <property type="term" value="F:iron ion binding"/>
    <property type="evidence" value="ECO:0007669"/>
    <property type="project" value="InterPro"/>
</dbReference>
<dbReference type="InterPro" id="IPR050121">
    <property type="entry name" value="Cytochrome_P450_monoxygenase"/>
</dbReference>
<dbReference type="GO" id="GO:0004497">
    <property type="term" value="F:monooxygenase activity"/>
    <property type="evidence" value="ECO:0007669"/>
    <property type="project" value="UniProtKB-KW"/>
</dbReference>
<dbReference type="GO" id="GO:0020037">
    <property type="term" value="F:heme binding"/>
    <property type="evidence" value="ECO:0007669"/>
    <property type="project" value="InterPro"/>
</dbReference>
<dbReference type="SUPFAM" id="SSF48264">
    <property type="entry name" value="Cytochrome P450"/>
    <property type="match status" value="1"/>
</dbReference>
<dbReference type="Pfam" id="PF00067">
    <property type="entry name" value="p450"/>
    <property type="match status" value="1"/>
</dbReference>
<dbReference type="InterPro" id="IPR036396">
    <property type="entry name" value="Cyt_P450_sf"/>
</dbReference>